<protein>
    <submittedName>
        <fullName evidence="7">ATP-dependent RNA helicase DDX51-like</fullName>
    </submittedName>
</protein>
<evidence type="ECO:0000313" key="6">
    <source>
        <dbReference type="Proteomes" id="UP000085678"/>
    </source>
</evidence>
<dbReference type="Gene3D" id="3.40.50.300">
    <property type="entry name" value="P-loop containing nucleotide triphosphate hydrolases"/>
    <property type="match status" value="1"/>
</dbReference>
<keyword evidence="2" id="KW-0378">Hydrolase</keyword>
<dbReference type="InParanoid" id="A0A2R2MM28"/>
<evidence type="ECO:0000256" key="2">
    <source>
        <dbReference type="ARBA" id="ARBA00022801"/>
    </source>
</evidence>
<keyword evidence="3" id="KW-0347">Helicase</keyword>
<evidence type="ECO:0000256" key="1">
    <source>
        <dbReference type="ARBA" id="ARBA00022741"/>
    </source>
</evidence>
<keyword evidence="6" id="KW-1185">Reference proteome</keyword>
<dbReference type="PANTHER" id="PTHR47959">
    <property type="entry name" value="ATP-DEPENDENT RNA HELICASE RHLE-RELATED"/>
    <property type="match status" value="1"/>
</dbReference>
<keyword evidence="1" id="KW-0547">Nucleotide-binding</keyword>
<name>A0A2R2MM28_LINAN</name>
<dbReference type="GO" id="GO:0003724">
    <property type="term" value="F:RNA helicase activity"/>
    <property type="evidence" value="ECO:0007669"/>
    <property type="project" value="TreeGrafter"/>
</dbReference>
<dbReference type="CDD" id="cd18787">
    <property type="entry name" value="SF2_C_DEAD"/>
    <property type="match status" value="1"/>
</dbReference>
<dbReference type="GO" id="GO:0016787">
    <property type="term" value="F:hydrolase activity"/>
    <property type="evidence" value="ECO:0007669"/>
    <property type="project" value="UniProtKB-KW"/>
</dbReference>
<dbReference type="InterPro" id="IPR027417">
    <property type="entry name" value="P-loop_NTPase"/>
</dbReference>
<evidence type="ECO:0000256" key="4">
    <source>
        <dbReference type="ARBA" id="ARBA00022840"/>
    </source>
</evidence>
<reference evidence="7" key="1">
    <citation type="submission" date="2025-08" db="UniProtKB">
        <authorList>
            <consortium name="RefSeq"/>
        </authorList>
    </citation>
    <scope>IDENTIFICATION</scope>
    <source>
        <tissue evidence="7">Gonads</tissue>
    </source>
</reference>
<evidence type="ECO:0000313" key="7">
    <source>
        <dbReference type="RefSeq" id="XP_023931271.1"/>
    </source>
</evidence>
<dbReference type="GO" id="GO:0005524">
    <property type="term" value="F:ATP binding"/>
    <property type="evidence" value="ECO:0007669"/>
    <property type="project" value="UniProtKB-KW"/>
</dbReference>
<evidence type="ECO:0000259" key="5">
    <source>
        <dbReference type="PROSITE" id="PS51194"/>
    </source>
</evidence>
<dbReference type="OrthoDB" id="3370at2759"/>
<feature type="domain" description="Helicase C-terminal" evidence="5">
    <location>
        <begin position="87"/>
        <end position="231"/>
    </location>
</feature>
<dbReference type="RefSeq" id="XP_023931271.1">
    <property type="nucleotide sequence ID" value="XM_024075503.1"/>
</dbReference>
<dbReference type="AlphaFoldDB" id="A0A2R2MM28"/>
<dbReference type="InterPro" id="IPR050079">
    <property type="entry name" value="DEAD_box_RNA_helicase"/>
</dbReference>
<evidence type="ECO:0000256" key="3">
    <source>
        <dbReference type="ARBA" id="ARBA00022806"/>
    </source>
</evidence>
<organism evidence="6 7">
    <name type="scientific">Lingula anatina</name>
    <name type="common">Brachiopod</name>
    <name type="synonym">Lingula unguis</name>
    <dbReference type="NCBI Taxonomy" id="7574"/>
    <lineage>
        <taxon>Eukaryota</taxon>
        <taxon>Metazoa</taxon>
        <taxon>Spiralia</taxon>
        <taxon>Lophotrochozoa</taxon>
        <taxon>Brachiopoda</taxon>
        <taxon>Linguliformea</taxon>
        <taxon>Lingulata</taxon>
        <taxon>Lingulida</taxon>
        <taxon>Linguloidea</taxon>
        <taxon>Lingulidae</taxon>
        <taxon>Lingula</taxon>
    </lineage>
</organism>
<keyword evidence="4" id="KW-0067">ATP-binding</keyword>
<dbReference type="PANTHER" id="PTHR47959:SF1">
    <property type="entry name" value="ATP-DEPENDENT RNA HELICASE DBPA"/>
    <property type="match status" value="1"/>
</dbReference>
<dbReference type="GeneID" id="112041816"/>
<dbReference type="GO" id="GO:0005829">
    <property type="term" value="C:cytosol"/>
    <property type="evidence" value="ECO:0007669"/>
    <property type="project" value="TreeGrafter"/>
</dbReference>
<dbReference type="Proteomes" id="UP000085678">
    <property type="component" value="Unplaced"/>
</dbReference>
<dbReference type="InterPro" id="IPR001650">
    <property type="entry name" value="Helicase_C-like"/>
</dbReference>
<accession>A0A2R2MM28</accession>
<dbReference type="PROSITE" id="PS51194">
    <property type="entry name" value="HELICASE_CTER"/>
    <property type="match status" value="1"/>
</dbReference>
<dbReference type="KEGG" id="lak:112041816"/>
<dbReference type="SUPFAM" id="SSF52540">
    <property type="entry name" value="P-loop containing nucleoside triphosphate hydrolases"/>
    <property type="match status" value="1"/>
</dbReference>
<dbReference type="SMART" id="SM00490">
    <property type="entry name" value="HELICc"/>
    <property type="match status" value="1"/>
</dbReference>
<dbReference type="STRING" id="7574.A0A2R2MM28"/>
<sequence>MLWLPIETINASRLDMPLHKLLFSATLSQNPEKLQQLNLFQPKLFTAGLKERVEIESVNLTSEKTGEEDGLARIEGGFVGKYTTPVGLSEYFIQVAAQDKPLVVLHLMHHLKFRHVLCFTNSVEATHRLFLLVKLVGGLEVREFSSSLHAIKRNRILKQFAAGKIDLLVCSDAMARGMDVDNVQYVLSYDSPPYIKTYIHRVGRTARAGKVGTAVSLCEKKENELFPAEFN</sequence>
<proteinExistence type="predicted"/>
<gene>
    <name evidence="7" type="primary">LOC112041816</name>
</gene>
<dbReference type="Pfam" id="PF00271">
    <property type="entry name" value="Helicase_C"/>
    <property type="match status" value="1"/>
</dbReference>